<sequence length="237" mass="25878">MDKLNGVWVIGASSGIGKAIAAEFARVGCKVFASARRNVELERLNSELQKEDHSVEIFPCNVASYQNVESTFKKIVSNNKIDCLVNNAGVTTFKLAAENSINEINDIITTNLLGSIYTIKAVLPHMIANGGGTIINILSVVAKAVYTKSSAYTASKMGLLGYTNSLREEVREHNIRLINILPGATETPMWPGKLRELHSDKMMTAEDVARIVVWSYLQKGNAVAEEIVVRPITGDLK</sequence>
<dbReference type="PROSITE" id="PS00061">
    <property type="entry name" value="ADH_SHORT"/>
    <property type="match status" value="1"/>
</dbReference>
<dbReference type="Pfam" id="PF00106">
    <property type="entry name" value="adh_short"/>
    <property type="match status" value="1"/>
</dbReference>
<dbReference type="Gene3D" id="3.40.50.720">
    <property type="entry name" value="NAD(P)-binding Rossmann-like Domain"/>
    <property type="match status" value="1"/>
</dbReference>
<dbReference type="InterPro" id="IPR002347">
    <property type="entry name" value="SDR_fam"/>
</dbReference>
<organism evidence="4 5">
    <name type="scientific">Ignavibacterium album (strain DSM 19864 / JCM 16511 / NBRC 101810 / Mat9-16)</name>
    <dbReference type="NCBI Taxonomy" id="945713"/>
    <lineage>
        <taxon>Bacteria</taxon>
        <taxon>Pseudomonadati</taxon>
        <taxon>Ignavibacteriota</taxon>
        <taxon>Ignavibacteria</taxon>
        <taxon>Ignavibacteriales</taxon>
        <taxon>Ignavibacteriaceae</taxon>
        <taxon>Ignavibacterium</taxon>
    </lineage>
</organism>
<evidence type="ECO:0000313" key="4">
    <source>
        <dbReference type="EMBL" id="AFH49050.1"/>
    </source>
</evidence>
<dbReference type="AlphaFoldDB" id="I0AJ93"/>
<dbReference type="KEGG" id="ial:IALB_1340"/>
<dbReference type="GO" id="GO:0016020">
    <property type="term" value="C:membrane"/>
    <property type="evidence" value="ECO:0007669"/>
    <property type="project" value="TreeGrafter"/>
</dbReference>
<keyword evidence="2" id="KW-0560">Oxidoreductase</keyword>
<dbReference type="RefSeq" id="WP_014560205.1">
    <property type="nucleotide sequence ID" value="NC_017464.1"/>
</dbReference>
<dbReference type="EMBL" id="CP003418">
    <property type="protein sequence ID" value="AFH49050.1"/>
    <property type="molecule type" value="Genomic_DNA"/>
</dbReference>
<dbReference type="InterPro" id="IPR036291">
    <property type="entry name" value="NAD(P)-bd_dom_sf"/>
</dbReference>
<comment type="similarity">
    <text evidence="1 3">Belongs to the short-chain dehydrogenases/reductases (SDR) family.</text>
</comment>
<dbReference type="CDD" id="cd05233">
    <property type="entry name" value="SDR_c"/>
    <property type="match status" value="1"/>
</dbReference>
<dbReference type="OrthoDB" id="9810734at2"/>
<reference evidence="4 5" key="1">
    <citation type="journal article" date="2012" name="Front. Microbiol.">
        <title>Complete genome of Ignavibacterium album, a metabolically versatile, flagellated, facultative anaerobe from the phylum Chlorobi.</title>
        <authorList>
            <person name="Liu Z."/>
            <person name="Frigaard N.-U."/>
            <person name="Vogl K."/>
            <person name="Iino T."/>
            <person name="Ohkuma M."/>
            <person name="Overmann J."/>
            <person name="Bryant D.A."/>
        </authorList>
    </citation>
    <scope>NUCLEOTIDE SEQUENCE [LARGE SCALE GENOMIC DNA]</scope>
    <source>
        <strain evidence="5">DSM 19864 / JCM 16511 / NBRC 101810 / Mat9-16</strain>
    </source>
</reference>
<gene>
    <name evidence="4" type="ordered locus">IALB_1340</name>
</gene>
<protein>
    <submittedName>
        <fullName evidence="4">Dehydrogenase</fullName>
    </submittedName>
</protein>
<evidence type="ECO:0000256" key="2">
    <source>
        <dbReference type="ARBA" id="ARBA00023002"/>
    </source>
</evidence>
<evidence type="ECO:0000256" key="3">
    <source>
        <dbReference type="RuleBase" id="RU000363"/>
    </source>
</evidence>
<name>I0AJ93_IGNAJ</name>
<dbReference type="PANTHER" id="PTHR44196:SF1">
    <property type="entry name" value="DEHYDROGENASE_REDUCTASE SDR FAMILY MEMBER 7B"/>
    <property type="match status" value="1"/>
</dbReference>
<dbReference type="STRING" id="945713.IALB_1340"/>
<dbReference type="SUPFAM" id="SSF51735">
    <property type="entry name" value="NAD(P)-binding Rossmann-fold domains"/>
    <property type="match status" value="1"/>
</dbReference>
<dbReference type="Proteomes" id="UP000007394">
    <property type="component" value="Chromosome"/>
</dbReference>
<dbReference type="PRINTS" id="PR00081">
    <property type="entry name" value="GDHRDH"/>
</dbReference>
<dbReference type="PRINTS" id="PR00080">
    <property type="entry name" value="SDRFAMILY"/>
</dbReference>
<dbReference type="InterPro" id="IPR020904">
    <property type="entry name" value="Sc_DH/Rdtase_CS"/>
</dbReference>
<accession>I0AJ93</accession>
<dbReference type="GO" id="GO:0016491">
    <property type="term" value="F:oxidoreductase activity"/>
    <property type="evidence" value="ECO:0007669"/>
    <property type="project" value="UniProtKB-KW"/>
</dbReference>
<proteinExistence type="inferred from homology"/>
<dbReference type="eggNOG" id="COG4221">
    <property type="taxonomic scope" value="Bacteria"/>
</dbReference>
<keyword evidence="5" id="KW-1185">Reference proteome</keyword>
<evidence type="ECO:0000256" key="1">
    <source>
        <dbReference type="ARBA" id="ARBA00006484"/>
    </source>
</evidence>
<evidence type="ECO:0000313" key="5">
    <source>
        <dbReference type="Proteomes" id="UP000007394"/>
    </source>
</evidence>
<dbReference type="PANTHER" id="PTHR44196">
    <property type="entry name" value="DEHYDROGENASE/REDUCTASE SDR FAMILY MEMBER 7B"/>
    <property type="match status" value="1"/>
</dbReference>
<dbReference type="HOGENOM" id="CLU_010194_2_1_10"/>